<evidence type="ECO:0008006" key="3">
    <source>
        <dbReference type="Google" id="ProtNLM"/>
    </source>
</evidence>
<protein>
    <recommendedName>
        <fullName evidence="3">Short-chain collagen C4</fullName>
    </recommendedName>
</protein>
<organism evidence="1 2">
    <name type="scientific">Pinctada imbricata</name>
    <name type="common">Atlantic pearl-oyster</name>
    <name type="synonym">Pinctada martensii</name>
    <dbReference type="NCBI Taxonomy" id="66713"/>
    <lineage>
        <taxon>Eukaryota</taxon>
        <taxon>Metazoa</taxon>
        <taxon>Spiralia</taxon>
        <taxon>Lophotrochozoa</taxon>
        <taxon>Mollusca</taxon>
        <taxon>Bivalvia</taxon>
        <taxon>Autobranchia</taxon>
        <taxon>Pteriomorphia</taxon>
        <taxon>Pterioida</taxon>
        <taxon>Pterioidea</taxon>
        <taxon>Pteriidae</taxon>
        <taxon>Pinctada</taxon>
    </lineage>
</organism>
<gene>
    <name evidence="1" type="ORF">FSP39_019878</name>
</gene>
<evidence type="ECO:0000313" key="1">
    <source>
        <dbReference type="EMBL" id="KAK3108966.1"/>
    </source>
</evidence>
<name>A0AA88YVQ4_PINIB</name>
<accession>A0AA88YVQ4</accession>
<reference evidence="1" key="1">
    <citation type="submission" date="2019-08" db="EMBL/GenBank/DDBJ databases">
        <title>The improved chromosome-level genome for the pearl oyster Pinctada fucata martensii using PacBio sequencing and Hi-C.</title>
        <authorList>
            <person name="Zheng Z."/>
        </authorList>
    </citation>
    <scope>NUCLEOTIDE SEQUENCE</scope>
    <source>
        <strain evidence="1">ZZ-2019</strain>
        <tissue evidence="1">Adductor muscle</tissue>
    </source>
</reference>
<dbReference type="Proteomes" id="UP001186944">
    <property type="component" value="Unassembled WGS sequence"/>
</dbReference>
<dbReference type="AlphaFoldDB" id="A0AA88YVQ4"/>
<sequence>ICFLGYTGGSHYQHTGAASDYICLPPDPEWGLNTNSTDIPRALVYGAEYQIGSFKLMDSKNNLHDQDVPCAVCRVEDRSTVITIPARKTCYPGWNEEYTGYLMAGRYDHNAASQFVCLDENAVGIGGSQRNKNGKLFYPAEGRCGSLPCPPYVNGRELTCVVCSI</sequence>
<dbReference type="GO" id="GO:0005615">
    <property type="term" value="C:extracellular space"/>
    <property type="evidence" value="ECO:0007669"/>
    <property type="project" value="TreeGrafter"/>
</dbReference>
<dbReference type="PANTHER" id="PTHR24024:SF18">
    <property type="entry name" value="SHORT-CHAIN COLLAGEN C4-LIKE"/>
    <property type="match status" value="1"/>
</dbReference>
<dbReference type="PANTHER" id="PTHR24024">
    <property type="entry name" value="PULMONARY SURFACTANT-ASSOCIATED PROTEIN A"/>
    <property type="match status" value="1"/>
</dbReference>
<dbReference type="InterPro" id="IPR051077">
    <property type="entry name" value="Ca-dependent_lectin"/>
</dbReference>
<evidence type="ECO:0000313" key="2">
    <source>
        <dbReference type="Proteomes" id="UP001186944"/>
    </source>
</evidence>
<keyword evidence="2" id="KW-1185">Reference proteome</keyword>
<feature type="non-terminal residue" evidence="1">
    <location>
        <position position="1"/>
    </location>
</feature>
<comment type="caution">
    <text evidence="1">The sequence shown here is derived from an EMBL/GenBank/DDBJ whole genome shotgun (WGS) entry which is preliminary data.</text>
</comment>
<dbReference type="EMBL" id="VSWD01000001">
    <property type="protein sequence ID" value="KAK3108966.1"/>
    <property type="molecule type" value="Genomic_DNA"/>
</dbReference>
<proteinExistence type="predicted"/>